<protein>
    <submittedName>
        <fullName evidence="2">Uncharacterized protein</fullName>
    </submittedName>
</protein>
<organism evidence="2 3">
    <name type="scientific">Enterococcus mundtii</name>
    <dbReference type="NCBI Taxonomy" id="53346"/>
    <lineage>
        <taxon>Bacteria</taxon>
        <taxon>Bacillati</taxon>
        <taxon>Bacillota</taxon>
        <taxon>Bacilli</taxon>
        <taxon>Lactobacillales</taxon>
        <taxon>Enterococcaceae</taxon>
        <taxon>Enterococcus</taxon>
    </lineage>
</organism>
<feature type="transmembrane region" description="Helical" evidence="1">
    <location>
        <begin position="7"/>
        <end position="26"/>
    </location>
</feature>
<gene>
    <name evidence="2" type="ORF">BTN92_10375</name>
</gene>
<keyword evidence="1" id="KW-1133">Transmembrane helix</keyword>
<evidence type="ECO:0000256" key="1">
    <source>
        <dbReference type="SAM" id="Phobius"/>
    </source>
</evidence>
<evidence type="ECO:0000313" key="2">
    <source>
        <dbReference type="EMBL" id="ONN42665.1"/>
    </source>
</evidence>
<dbReference type="AlphaFoldDB" id="A0A1V2UH61"/>
<dbReference type="Proteomes" id="UP000189299">
    <property type="component" value="Unassembled WGS sequence"/>
</dbReference>
<sequence length="62" mass="7042">MILELHWVYTVMAVVGLLTAVIGITYVLWDGGEITLEILTYTFLMLIPAIVVGAQLYQTWRK</sequence>
<feature type="transmembrane region" description="Helical" evidence="1">
    <location>
        <begin position="38"/>
        <end position="57"/>
    </location>
</feature>
<keyword evidence="1" id="KW-0812">Transmembrane</keyword>
<evidence type="ECO:0000313" key="3">
    <source>
        <dbReference type="Proteomes" id="UP000189299"/>
    </source>
</evidence>
<accession>A0A1V2UH61</accession>
<name>A0A1V2UH61_ENTMU</name>
<comment type="caution">
    <text evidence="2">The sequence shown here is derived from an EMBL/GenBank/DDBJ whole genome shotgun (WGS) entry which is preliminary data.</text>
</comment>
<keyword evidence="1" id="KW-0472">Membrane</keyword>
<reference evidence="2 3" key="1">
    <citation type="submission" date="2016-12" db="EMBL/GenBank/DDBJ databases">
        <authorList>
            <person name="Song W.-J."/>
            <person name="Kurnit D.M."/>
        </authorList>
    </citation>
    <scope>NUCLEOTIDE SEQUENCE [LARGE SCALE GENOMIC DNA]</scope>
    <source>
        <strain evidence="2 3">CGB1038-1_S1</strain>
    </source>
</reference>
<proteinExistence type="predicted"/>
<dbReference type="RefSeq" id="WP_077151690.1">
    <property type="nucleotide sequence ID" value="NZ_CABMMO010000009.1"/>
</dbReference>
<dbReference type="EMBL" id="MSTR01000009">
    <property type="protein sequence ID" value="ONN42665.1"/>
    <property type="molecule type" value="Genomic_DNA"/>
</dbReference>